<dbReference type="STRING" id="1848.SAMN05443637_102203"/>
<dbReference type="EMBL" id="FRAP01000002">
    <property type="protein sequence ID" value="SHK06007.1"/>
    <property type="molecule type" value="Genomic_DNA"/>
</dbReference>
<reference evidence="1 2" key="1">
    <citation type="submission" date="2016-11" db="EMBL/GenBank/DDBJ databases">
        <authorList>
            <person name="Jaros S."/>
            <person name="Januszkiewicz K."/>
            <person name="Wedrychowicz H."/>
        </authorList>
    </citation>
    <scope>NUCLEOTIDE SEQUENCE [LARGE SCALE GENOMIC DNA]</scope>
    <source>
        <strain evidence="1 2">DSM 43832</strain>
    </source>
</reference>
<evidence type="ECO:0000313" key="1">
    <source>
        <dbReference type="EMBL" id="SHK06007.1"/>
    </source>
</evidence>
<organism evidence="1 2">
    <name type="scientific">Pseudonocardia thermophila</name>
    <dbReference type="NCBI Taxonomy" id="1848"/>
    <lineage>
        <taxon>Bacteria</taxon>
        <taxon>Bacillati</taxon>
        <taxon>Actinomycetota</taxon>
        <taxon>Actinomycetes</taxon>
        <taxon>Pseudonocardiales</taxon>
        <taxon>Pseudonocardiaceae</taxon>
        <taxon>Pseudonocardia</taxon>
    </lineage>
</organism>
<gene>
    <name evidence="1" type="ORF">SAMN05443637_102203</name>
</gene>
<dbReference type="Proteomes" id="UP000184363">
    <property type="component" value="Unassembled WGS sequence"/>
</dbReference>
<dbReference type="AlphaFoldDB" id="A0A1M6PDK8"/>
<sequence>MIVAVGGRGVMGIYEGDETGLVDAAAAEEHARRAGLRVDADNVLYVRKAILEEYELLKTTLTAERGGLETYNYRYGGDPVSADAAVAFSQRARLLIDTCNERLNELAAIAGSLKLAAEAYGRTEQEIAALTPLQHSAVIAEANATIGIFLRPWDRA</sequence>
<proteinExistence type="predicted"/>
<accession>A0A1M6PDK8</accession>
<protein>
    <submittedName>
        <fullName evidence="1">Uncharacterized protein</fullName>
    </submittedName>
</protein>
<keyword evidence="2" id="KW-1185">Reference proteome</keyword>
<name>A0A1M6PDK8_PSETH</name>
<dbReference type="RefSeq" id="WP_073455340.1">
    <property type="nucleotide sequence ID" value="NZ_FRAP01000002.1"/>
</dbReference>
<evidence type="ECO:0000313" key="2">
    <source>
        <dbReference type="Proteomes" id="UP000184363"/>
    </source>
</evidence>